<proteinExistence type="predicted"/>
<dbReference type="EMBL" id="JACIJC010000005">
    <property type="protein sequence ID" value="MBB5686967.1"/>
    <property type="molecule type" value="Genomic_DNA"/>
</dbReference>
<organism evidence="2 3">
    <name type="scientific">Sphingobium boeckii</name>
    <dbReference type="NCBI Taxonomy" id="1082345"/>
    <lineage>
        <taxon>Bacteria</taxon>
        <taxon>Pseudomonadati</taxon>
        <taxon>Pseudomonadota</taxon>
        <taxon>Alphaproteobacteria</taxon>
        <taxon>Sphingomonadales</taxon>
        <taxon>Sphingomonadaceae</taxon>
        <taxon>Sphingobium</taxon>
    </lineage>
</organism>
<comment type="caution">
    <text evidence="2">The sequence shown here is derived from an EMBL/GenBank/DDBJ whole genome shotgun (WGS) entry which is preliminary data.</text>
</comment>
<gene>
    <name evidence="2" type="ORF">FHS49_002995</name>
</gene>
<feature type="region of interest" description="Disordered" evidence="1">
    <location>
        <begin position="30"/>
        <end position="75"/>
    </location>
</feature>
<reference evidence="2 3" key="1">
    <citation type="submission" date="2020-08" db="EMBL/GenBank/DDBJ databases">
        <title>Genomic Encyclopedia of Type Strains, Phase IV (KMG-IV): sequencing the most valuable type-strain genomes for metagenomic binning, comparative biology and taxonomic classification.</title>
        <authorList>
            <person name="Goeker M."/>
        </authorList>
    </citation>
    <scope>NUCLEOTIDE SEQUENCE [LARGE SCALE GENOMIC DNA]</scope>
    <source>
        <strain evidence="2 3">DSM 25079</strain>
    </source>
</reference>
<protein>
    <submittedName>
        <fullName evidence="2">Uncharacterized protein</fullName>
    </submittedName>
</protein>
<dbReference type="AlphaFoldDB" id="A0A7W9AK68"/>
<sequence length="591" mass="61329">MRNRVSRLALIAAGIGLVIGIPAIGQDAPESLLPPGFGDPVTAPPPPPVSSQRPSTATPAPDSATPRPSASDPLALDGLEETADEALETVALPTMPVVPLGNVGPLTAMDGGLPADAFGGTSGASLATMMHRLDAPLPSRWASILLRRTLLSNVPTPAGIKPADWIAERSWLLLRMGEADSARLLVQSADPSQFSPYLFEIAMQTYLALGDPGGLCPLADPASGVSRETAWILARAMCAALGGEPGTASAAIDQARRARLDGRRTFDLLLAEKVVGAGVDGRRSVTIEWEGVDRLTSWRYGLATATGVAIPAPLLTAAPSRVQGWRASAPLLPDSEKLDAGRRAAVLGVLSSAALIDLYGGVLDRTDPSEISASPATKVRRAFTGSDEGQRIEAMRDLWTASEDRTERYAALILTARAAAMVPVNQDYAEDAPRLIGAMLSAGYDTRAAGWADVAGSGEGWALLALGAARPVVPVSASGFGSYAGSVDPVKARLVLAGLAGLGRLNAQDVAAAAGDLDVNLNAESPWSLLLESAVTARQPGTVVLLAAIGMQTSDWRNVPPAHLYRIISALRRVGLEPEARMIAAEAAARL</sequence>
<evidence type="ECO:0000313" key="2">
    <source>
        <dbReference type="EMBL" id="MBB5686967.1"/>
    </source>
</evidence>
<evidence type="ECO:0000256" key="1">
    <source>
        <dbReference type="SAM" id="MobiDB-lite"/>
    </source>
</evidence>
<keyword evidence="3" id="KW-1185">Reference proteome</keyword>
<dbReference type="Proteomes" id="UP000549617">
    <property type="component" value="Unassembled WGS sequence"/>
</dbReference>
<name>A0A7W9AK68_9SPHN</name>
<accession>A0A7W9AK68</accession>
<evidence type="ECO:0000313" key="3">
    <source>
        <dbReference type="Proteomes" id="UP000549617"/>
    </source>
</evidence>